<keyword evidence="1" id="KW-1133">Transmembrane helix</keyword>
<dbReference type="GO" id="GO:0006402">
    <property type="term" value="P:mRNA catabolic process"/>
    <property type="evidence" value="ECO:0007669"/>
    <property type="project" value="TreeGrafter"/>
</dbReference>
<gene>
    <name evidence="2" type="ORF">ZIOFF_036924</name>
</gene>
<dbReference type="GO" id="GO:0030014">
    <property type="term" value="C:CCR4-NOT complex"/>
    <property type="evidence" value="ECO:0007669"/>
    <property type="project" value="InterPro"/>
</dbReference>
<protein>
    <submittedName>
        <fullName evidence="2">Uncharacterized protein</fullName>
    </submittedName>
</protein>
<comment type="caution">
    <text evidence="2">The sequence shown here is derived from an EMBL/GenBank/DDBJ whole genome shotgun (WGS) entry which is preliminary data.</text>
</comment>
<sequence>MAAFGQVLKLRLEPLDLFAFMSCFCWLSWSCIMEVMVELDLFVGLFESTNFFGFQYGDFMRESWGFCLICGGVVVLAVDFRSGGLLGQQKELMIVRSNSIRHEQCRYVLKKIRLACQTNRSRRSTHLEMELISKVRSPFIVDYKDSWVEKGSKANSASIHQSVAINSSRVVHAQEFDVSVTMLNIAIILYHIHEYAHSLSVLKKLFQNIEPIKEQIALRVCLLLLDVALACEDILQVSVSFFVINTFYFFIFLNDVSFIFF</sequence>
<name>A0A8J5GF62_ZINOF</name>
<keyword evidence="3" id="KW-1185">Reference proteome</keyword>
<proteinExistence type="predicted"/>
<dbReference type="Gene3D" id="3.30.200.20">
    <property type="entry name" value="Phosphorylase Kinase, domain 1"/>
    <property type="match status" value="1"/>
</dbReference>
<dbReference type="SUPFAM" id="SSF56112">
    <property type="entry name" value="Protein kinase-like (PK-like)"/>
    <property type="match status" value="1"/>
</dbReference>
<keyword evidence="1" id="KW-0472">Membrane</keyword>
<dbReference type="GO" id="GO:0017148">
    <property type="term" value="P:negative regulation of translation"/>
    <property type="evidence" value="ECO:0007669"/>
    <property type="project" value="TreeGrafter"/>
</dbReference>
<reference evidence="2 3" key="1">
    <citation type="submission" date="2020-08" db="EMBL/GenBank/DDBJ databases">
        <title>Plant Genome Project.</title>
        <authorList>
            <person name="Zhang R.-G."/>
        </authorList>
    </citation>
    <scope>NUCLEOTIDE SEQUENCE [LARGE SCALE GENOMIC DNA]</scope>
    <source>
        <tissue evidence="2">Rhizome</tissue>
    </source>
</reference>
<dbReference type="EMBL" id="JACMSC010000010">
    <property type="protein sequence ID" value="KAG6504590.1"/>
    <property type="molecule type" value="Genomic_DNA"/>
</dbReference>
<dbReference type="InterPro" id="IPR011009">
    <property type="entry name" value="Kinase-like_dom_sf"/>
</dbReference>
<evidence type="ECO:0000256" key="1">
    <source>
        <dbReference type="SAM" id="Phobius"/>
    </source>
</evidence>
<dbReference type="PANTHER" id="PTHR12979">
    <property type="entry name" value="CCR4-NOT TRANSCRIPTION COMPLEX SUBUNIT 10"/>
    <property type="match status" value="1"/>
</dbReference>
<dbReference type="PANTHER" id="PTHR12979:SF5">
    <property type="entry name" value="CCR4-NOT TRANSCRIPTION COMPLEX SUBUNIT 10"/>
    <property type="match status" value="1"/>
</dbReference>
<organism evidence="2 3">
    <name type="scientific">Zingiber officinale</name>
    <name type="common">Ginger</name>
    <name type="synonym">Amomum zingiber</name>
    <dbReference type="NCBI Taxonomy" id="94328"/>
    <lineage>
        <taxon>Eukaryota</taxon>
        <taxon>Viridiplantae</taxon>
        <taxon>Streptophyta</taxon>
        <taxon>Embryophyta</taxon>
        <taxon>Tracheophyta</taxon>
        <taxon>Spermatophyta</taxon>
        <taxon>Magnoliopsida</taxon>
        <taxon>Liliopsida</taxon>
        <taxon>Zingiberales</taxon>
        <taxon>Zingiberaceae</taxon>
        <taxon>Zingiber</taxon>
    </lineage>
</organism>
<keyword evidence="1" id="KW-0812">Transmembrane</keyword>
<accession>A0A8J5GF62</accession>
<feature type="transmembrane region" description="Helical" evidence="1">
    <location>
        <begin position="241"/>
        <end position="260"/>
    </location>
</feature>
<dbReference type="AlphaFoldDB" id="A0A8J5GF62"/>
<dbReference type="Proteomes" id="UP000734854">
    <property type="component" value="Unassembled WGS sequence"/>
</dbReference>
<evidence type="ECO:0000313" key="2">
    <source>
        <dbReference type="EMBL" id="KAG6504590.1"/>
    </source>
</evidence>
<dbReference type="InterPro" id="IPR039740">
    <property type="entry name" value="CNOT10"/>
</dbReference>
<evidence type="ECO:0000313" key="3">
    <source>
        <dbReference type="Proteomes" id="UP000734854"/>
    </source>
</evidence>